<dbReference type="EC" id="3.1.-.-" evidence="8"/>
<evidence type="ECO:0000313" key="11">
    <source>
        <dbReference type="Proteomes" id="UP000184050"/>
    </source>
</evidence>
<dbReference type="GO" id="GO:0090729">
    <property type="term" value="F:toxin activity"/>
    <property type="evidence" value="ECO:0007669"/>
    <property type="project" value="UniProtKB-KW"/>
</dbReference>
<dbReference type="EMBL" id="FQZE01000019">
    <property type="protein sequence ID" value="SHJ43807.1"/>
    <property type="molecule type" value="Genomic_DNA"/>
</dbReference>
<reference evidence="10 11" key="1">
    <citation type="submission" date="2016-11" db="EMBL/GenBank/DDBJ databases">
        <authorList>
            <person name="Jaros S."/>
            <person name="Januszkiewicz K."/>
            <person name="Wedrychowicz H."/>
        </authorList>
    </citation>
    <scope>NUCLEOTIDE SEQUENCE [LARGE SCALE GENOMIC DNA]</scope>
    <source>
        <strain evidence="10 11">DSM 27063</strain>
    </source>
</reference>
<comment type="similarity">
    <text evidence="7 8">Belongs to the PINc/VapC protein family.</text>
</comment>
<dbReference type="PANTHER" id="PTHR33653">
    <property type="entry name" value="RIBONUCLEASE VAPC2"/>
    <property type="match status" value="1"/>
</dbReference>
<evidence type="ECO:0000256" key="4">
    <source>
        <dbReference type="ARBA" id="ARBA00022723"/>
    </source>
</evidence>
<evidence type="ECO:0000256" key="6">
    <source>
        <dbReference type="ARBA" id="ARBA00022842"/>
    </source>
</evidence>
<dbReference type="PANTHER" id="PTHR33653:SF1">
    <property type="entry name" value="RIBONUCLEASE VAPC2"/>
    <property type="match status" value="1"/>
</dbReference>
<keyword evidence="3 8" id="KW-0540">Nuclease</keyword>
<keyword evidence="6 8" id="KW-0460">Magnesium</keyword>
<evidence type="ECO:0000313" key="10">
    <source>
        <dbReference type="EMBL" id="SHJ43807.1"/>
    </source>
</evidence>
<dbReference type="GO" id="GO:0004540">
    <property type="term" value="F:RNA nuclease activity"/>
    <property type="evidence" value="ECO:0007669"/>
    <property type="project" value="InterPro"/>
</dbReference>
<dbReference type="Gene3D" id="3.40.50.1010">
    <property type="entry name" value="5'-nuclease"/>
    <property type="match status" value="1"/>
</dbReference>
<evidence type="ECO:0000256" key="1">
    <source>
        <dbReference type="ARBA" id="ARBA00001946"/>
    </source>
</evidence>
<evidence type="ECO:0000256" key="5">
    <source>
        <dbReference type="ARBA" id="ARBA00022801"/>
    </source>
</evidence>
<dbReference type="Proteomes" id="UP000184050">
    <property type="component" value="Unassembled WGS sequence"/>
</dbReference>
<dbReference type="AlphaFoldDB" id="A0A1M6JAU5"/>
<dbReference type="SUPFAM" id="SSF88723">
    <property type="entry name" value="PIN domain-like"/>
    <property type="match status" value="1"/>
</dbReference>
<keyword evidence="2 8" id="KW-1277">Toxin-antitoxin system</keyword>
<dbReference type="InterPro" id="IPR029060">
    <property type="entry name" value="PIN-like_dom_sf"/>
</dbReference>
<dbReference type="InterPro" id="IPR022907">
    <property type="entry name" value="VapC_family"/>
</dbReference>
<dbReference type="GO" id="GO:0000287">
    <property type="term" value="F:magnesium ion binding"/>
    <property type="evidence" value="ECO:0007669"/>
    <property type="project" value="UniProtKB-UniRule"/>
</dbReference>
<gene>
    <name evidence="8" type="primary">vapC</name>
    <name evidence="10" type="ORF">SAMN05444280_11966</name>
</gene>
<evidence type="ECO:0000256" key="7">
    <source>
        <dbReference type="ARBA" id="ARBA00038093"/>
    </source>
</evidence>
<dbReference type="HAMAP" id="MF_00265">
    <property type="entry name" value="VapC_Nob1"/>
    <property type="match status" value="1"/>
</dbReference>
<dbReference type="InterPro" id="IPR050556">
    <property type="entry name" value="Type_II_TA_system_RNase"/>
</dbReference>
<feature type="domain" description="PIN" evidence="9">
    <location>
        <begin position="6"/>
        <end position="115"/>
    </location>
</feature>
<dbReference type="OrthoDB" id="676982at2"/>
<comment type="cofactor">
    <cofactor evidence="1 8">
        <name>Mg(2+)</name>
        <dbReference type="ChEBI" id="CHEBI:18420"/>
    </cofactor>
</comment>
<comment type="function">
    <text evidence="8">Toxic component of a toxin-antitoxin (TA) system. An RNase.</text>
</comment>
<dbReference type="GO" id="GO:0016787">
    <property type="term" value="F:hydrolase activity"/>
    <property type="evidence" value="ECO:0007669"/>
    <property type="project" value="UniProtKB-KW"/>
</dbReference>
<evidence type="ECO:0000256" key="2">
    <source>
        <dbReference type="ARBA" id="ARBA00022649"/>
    </source>
</evidence>
<protein>
    <recommendedName>
        <fullName evidence="8">Ribonuclease VapC</fullName>
        <shortName evidence="8">RNase VapC</shortName>
        <ecNumber evidence="8">3.1.-.-</ecNumber>
    </recommendedName>
    <alternativeName>
        <fullName evidence="8">Toxin VapC</fullName>
    </alternativeName>
</protein>
<keyword evidence="8" id="KW-0800">Toxin</keyword>
<proteinExistence type="inferred from homology"/>
<dbReference type="RefSeq" id="WP_073170063.1">
    <property type="nucleotide sequence ID" value="NZ_FQZE01000019.1"/>
</dbReference>
<name>A0A1M6JAU5_9BACT</name>
<dbReference type="Pfam" id="PF01850">
    <property type="entry name" value="PIN"/>
    <property type="match status" value="1"/>
</dbReference>
<feature type="binding site" evidence="8">
    <location>
        <position position="95"/>
    </location>
    <ligand>
        <name>Mg(2+)</name>
        <dbReference type="ChEBI" id="CHEBI:18420"/>
    </ligand>
</feature>
<evidence type="ECO:0000256" key="3">
    <source>
        <dbReference type="ARBA" id="ARBA00022722"/>
    </source>
</evidence>
<dbReference type="InterPro" id="IPR002716">
    <property type="entry name" value="PIN_dom"/>
</dbReference>
<keyword evidence="4 8" id="KW-0479">Metal-binding</keyword>
<keyword evidence="11" id="KW-1185">Reference proteome</keyword>
<sequence>MAQGLIIVDSCVFIKAFRKDTQARNDLKNIEGRTAYSIITQLELLIGANTKTKKEAITEIFESYYGIPVNAEISKKAVQIMQTYISGQQVLSVPDCLIAATALVTGFPLLTYNTKDFNFIRGLQLFNQKDNKKK</sequence>
<organism evidence="10 11">
    <name type="scientific">Tangfeifania diversioriginum</name>
    <dbReference type="NCBI Taxonomy" id="1168035"/>
    <lineage>
        <taxon>Bacteria</taxon>
        <taxon>Pseudomonadati</taxon>
        <taxon>Bacteroidota</taxon>
        <taxon>Bacteroidia</taxon>
        <taxon>Marinilabiliales</taxon>
        <taxon>Prolixibacteraceae</taxon>
        <taxon>Tangfeifania</taxon>
    </lineage>
</organism>
<accession>A0A1M6JAU5</accession>
<keyword evidence="5 8" id="KW-0378">Hydrolase</keyword>
<dbReference type="STRING" id="1168035.SAMN05444280_11966"/>
<dbReference type="CDD" id="cd18741">
    <property type="entry name" value="PIN_VapC4-5_FitB-like"/>
    <property type="match status" value="1"/>
</dbReference>
<feature type="binding site" evidence="8">
    <location>
        <position position="9"/>
    </location>
    <ligand>
        <name>Mg(2+)</name>
        <dbReference type="ChEBI" id="CHEBI:18420"/>
    </ligand>
</feature>
<evidence type="ECO:0000256" key="8">
    <source>
        <dbReference type="HAMAP-Rule" id="MF_00265"/>
    </source>
</evidence>
<evidence type="ECO:0000259" key="9">
    <source>
        <dbReference type="Pfam" id="PF01850"/>
    </source>
</evidence>